<sequence>MKRESLLGSVARCGAAMIISVSAMAAEKTSTPHQLRILAVGSRAPFKQELRDGVRYEIDPPAGSLPPREIQVGVVDSEGEPGDVGDQALRLRLGEPSSPVAVPAPNDPDRKLILRDDESGLVWLKPALSPGSSTMLLVWRAGKTWSEAKSRAFDDSSTAVPPGNCRVINVSPANIGVTWGDKRIVVRPGKQHLFSFPSGASAGRIRLQYAHGEEFVTLMDTEVGNDSGMKRQFVVFRSDQADARQPIQVIPLVERR</sequence>
<comment type="caution">
    <text evidence="2">The sequence shown here is derived from an EMBL/GenBank/DDBJ whole genome shotgun (WGS) entry which is preliminary data.</text>
</comment>
<name>A0ABW2L8G4_9BACT</name>
<protein>
    <submittedName>
        <fullName evidence="2">Uncharacterized protein</fullName>
    </submittedName>
</protein>
<gene>
    <name evidence="2" type="ORF">ACFQY0_11575</name>
</gene>
<organism evidence="2 3">
    <name type="scientific">Haloferula chungangensis</name>
    <dbReference type="NCBI Taxonomy" id="1048331"/>
    <lineage>
        <taxon>Bacteria</taxon>
        <taxon>Pseudomonadati</taxon>
        <taxon>Verrucomicrobiota</taxon>
        <taxon>Verrucomicrobiia</taxon>
        <taxon>Verrucomicrobiales</taxon>
        <taxon>Verrucomicrobiaceae</taxon>
        <taxon>Haloferula</taxon>
    </lineage>
</organism>
<dbReference type="RefSeq" id="WP_379712480.1">
    <property type="nucleotide sequence ID" value="NZ_JBHTBS010000005.1"/>
</dbReference>
<feature type="chain" id="PRO_5046479031" evidence="1">
    <location>
        <begin position="26"/>
        <end position="256"/>
    </location>
</feature>
<dbReference type="EMBL" id="JBHTBS010000005">
    <property type="protein sequence ID" value="MFC7337820.1"/>
    <property type="molecule type" value="Genomic_DNA"/>
</dbReference>
<reference evidence="3" key="1">
    <citation type="journal article" date="2019" name="Int. J. Syst. Evol. Microbiol.">
        <title>The Global Catalogue of Microorganisms (GCM) 10K type strain sequencing project: providing services to taxonomists for standard genome sequencing and annotation.</title>
        <authorList>
            <consortium name="The Broad Institute Genomics Platform"/>
            <consortium name="The Broad Institute Genome Sequencing Center for Infectious Disease"/>
            <person name="Wu L."/>
            <person name="Ma J."/>
        </authorList>
    </citation>
    <scope>NUCLEOTIDE SEQUENCE [LARGE SCALE GENOMIC DNA]</scope>
    <source>
        <strain evidence="3">CGMCC 4.1467</strain>
    </source>
</reference>
<dbReference type="Proteomes" id="UP001596472">
    <property type="component" value="Unassembled WGS sequence"/>
</dbReference>
<accession>A0ABW2L8G4</accession>
<evidence type="ECO:0000256" key="1">
    <source>
        <dbReference type="SAM" id="SignalP"/>
    </source>
</evidence>
<feature type="signal peptide" evidence="1">
    <location>
        <begin position="1"/>
        <end position="25"/>
    </location>
</feature>
<evidence type="ECO:0000313" key="3">
    <source>
        <dbReference type="Proteomes" id="UP001596472"/>
    </source>
</evidence>
<proteinExistence type="predicted"/>
<keyword evidence="3" id="KW-1185">Reference proteome</keyword>
<evidence type="ECO:0000313" key="2">
    <source>
        <dbReference type="EMBL" id="MFC7337820.1"/>
    </source>
</evidence>
<keyword evidence="1" id="KW-0732">Signal</keyword>